<evidence type="ECO:0000256" key="5">
    <source>
        <dbReference type="PROSITE-ProRule" id="PRU00023"/>
    </source>
</evidence>
<dbReference type="PANTHER" id="PTHR24168">
    <property type="entry name" value="KN MOTIF AND ANKYRIN REPEAT DOMAIN-CONTAINING"/>
    <property type="match status" value="1"/>
</dbReference>
<organism evidence="8 9">
    <name type="scientific">Gouania willdenowi</name>
    <name type="common">Blunt-snouted clingfish</name>
    <name type="synonym">Lepadogaster willdenowi</name>
    <dbReference type="NCBI Taxonomy" id="441366"/>
    <lineage>
        <taxon>Eukaryota</taxon>
        <taxon>Metazoa</taxon>
        <taxon>Chordata</taxon>
        <taxon>Craniata</taxon>
        <taxon>Vertebrata</taxon>
        <taxon>Euteleostomi</taxon>
        <taxon>Actinopterygii</taxon>
        <taxon>Neopterygii</taxon>
        <taxon>Teleostei</taxon>
        <taxon>Neoteleostei</taxon>
        <taxon>Acanthomorphata</taxon>
        <taxon>Ovalentaria</taxon>
        <taxon>Blenniimorphae</taxon>
        <taxon>Blenniiformes</taxon>
        <taxon>Gobiesocoidei</taxon>
        <taxon>Gobiesocidae</taxon>
        <taxon>Gobiesocinae</taxon>
        <taxon>Gouania</taxon>
    </lineage>
</organism>
<feature type="compositionally biased region" description="Polar residues" evidence="7">
    <location>
        <begin position="115"/>
        <end position="135"/>
    </location>
</feature>
<dbReference type="SMART" id="SM00248">
    <property type="entry name" value="ANK"/>
    <property type="match status" value="5"/>
</dbReference>
<dbReference type="Ensembl" id="ENSGWIT00000040922.1">
    <property type="protein sequence ID" value="ENSGWIP00000037569.1"/>
    <property type="gene ID" value="ENSGWIG00000019323.1"/>
</dbReference>
<dbReference type="GO" id="GO:0005737">
    <property type="term" value="C:cytoplasm"/>
    <property type="evidence" value="ECO:0007669"/>
    <property type="project" value="TreeGrafter"/>
</dbReference>
<feature type="compositionally biased region" description="Polar residues" evidence="7">
    <location>
        <begin position="88"/>
        <end position="97"/>
    </location>
</feature>
<feature type="repeat" description="ANK" evidence="5">
    <location>
        <begin position="1009"/>
        <end position="1041"/>
    </location>
</feature>
<feature type="compositionally biased region" description="Polar residues" evidence="7">
    <location>
        <begin position="15"/>
        <end position="30"/>
    </location>
</feature>
<evidence type="ECO:0000313" key="8">
    <source>
        <dbReference type="Ensembl" id="ENSGWIP00000037569.1"/>
    </source>
</evidence>
<feature type="compositionally biased region" description="Polar residues" evidence="7">
    <location>
        <begin position="146"/>
        <end position="175"/>
    </location>
</feature>
<sequence>MRRLSLKRRPRGTNEGKTQGQWHSAESLSSPVIDGTRILSTSSAARGRPPLPPPHASLSDNKSSRTEGPGLCNELKPQPAVRTHAPQKHSSQDVTNQPPQPFPRRRLASFGGVSSPGSRSPFTGFGTYNLNNNGTKPPGTEAEISSVGTRGSTGSLKLSPQSSGRNTPVSSQGSMHLQHVREQMVVALQRLKELEEQVKIIPVLQVKISVLQEEKRQLAFQLKNQSDNEDDGQEVWKRLNSLKGSDVKKHKEELWRMDDMDMREIRQEVKGGCPQVELGEPFNTQFKKAVRSENKYTSTNQVETRSIATEVCDIDDACLIRQAAEVHSQKLVNVALKDRVSHLEAELKESALQTELTRLKLELQVAGAKNRVDKACTARPSMASTGTEARPSTTTQGVGHHTELRHASTGEPTEVKAVGVLCKPKIRDVCSGPDLPMSFWEVRERVETRDKAVGIHVFTTSQAVGTEVKVCDSGSNTEVKQRCKKGNLVSCAALLGECSLNEVFGEAKEAVSHEMATDQIRGVDLGVTASPQMASQRTNTVSNSVCRSTNTKYAFCTDSSTNTVLSTQDKHTNTAYASTRTVSVGHSVREFKCSRETQTFGTANLDERNTNPRKKVMKLTRDTGVGFTNIYDNFLVGLKSRNMASGPSHLPDPVKTKSIGVGEGKIQDLTPVQSLQPASQQQWDQELNHYIEKMQWLLRDHGDLLSDDCTDHSSTQRVASNKETQGQTHRVTSAAVRDCQPALDSPPCDDENSSLFKLGGNEVKRRIKILEEQNFSAVPDESRVADRSQHVAQKQVGDKSCSNNRKNLKFLKVTTGLNPMCLYGHPEVENGGNRALKKEKHSSKKAPKGSAKSHTHQKCELGERMFSACQALKKHLSGDALLSSRDLHECLHTLQQEWFSTSSVKSAVPANVEQYLSTFRSISPSVLQHIANLADGNGNTALHYSVSHSNFDVVKKLLDAAVCNVNQQNTAGYTPVMLAALAAVDNAESMKVVEQLFAKGNVNIKASQAGQTALMLAVSHGRIDMVRALLAQGAEVNVQDDEGSTALMCASEHGHTDIVKLLLARPQCDATLTDSDDSTALSIALEAGHHDIALLLYAHANFSKAHTAFAHHSGKFLSPSGGKDV</sequence>
<dbReference type="PROSITE" id="PS50297">
    <property type="entry name" value="ANK_REP_REGION"/>
    <property type="match status" value="3"/>
</dbReference>
<feature type="compositionally biased region" description="Polar residues" evidence="7">
    <location>
        <begin position="382"/>
        <end position="397"/>
    </location>
</feature>
<keyword evidence="2" id="KW-0677">Repeat</keyword>
<dbReference type="Gene3D" id="1.25.40.20">
    <property type="entry name" value="Ankyrin repeat-containing domain"/>
    <property type="match status" value="1"/>
</dbReference>
<reference evidence="8" key="2">
    <citation type="submission" date="2025-08" db="UniProtKB">
        <authorList>
            <consortium name="Ensembl"/>
        </authorList>
    </citation>
    <scope>IDENTIFICATION</scope>
</reference>
<feature type="compositionally biased region" description="Basic residues" evidence="7">
    <location>
        <begin position="835"/>
        <end position="856"/>
    </location>
</feature>
<accession>A0A8C5GYA0</accession>
<keyword evidence="3 5" id="KW-0040">ANK repeat</keyword>
<evidence type="ECO:0000256" key="1">
    <source>
        <dbReference type="ARBA" id="ARBA00022553"/>
    </source>
</evidence>
<feature type="repeat" description="ANK" evidence="5">
    <location>
        <begin position="937"/>
        <end position="959"/>
    </location>
</feature>
<feature type="compositionally biased region" description="Basic residues" evidence="7">
    <location>
        <begin position="1"/>
        <end position="11"/>
    </location>
</feature>
<feature type="coiled-coil region" evidence="6">
    <location>
        <begin position="177"/>
        <end position="228"/>
    </location>
</feature>
<dbReference type="GO" id="GO:0030837">
    <property type="term" value="P:negative regulation of actin filament polymerization"/>
    <property type="evidence" value="ECO:0007669"/>
    <property type="project" value="InterPro"/>
</dbReference>
<evidence type="ECO:0000313" key="9">
    <source>
        <dbReference type="Proteomes" id="UP000694680"/>
    </source>
</evidence>
<dbReference type="GO" id="GO:0005856">
    <property type="term" value="C:cytoskeleton"/>
    <property type="evidence" value="ECO:0007669"/>
    <property type="project" value="TreeGrafter"/>
</dbReference>
<dbReference type="FunFam" id="1.25.40.20:FF:000017">
    <property type="entry name" value="KN motif and ankyrin repeat domain-containing protein 1"/>
    <property type="match status" value="1"/>
</dbReference>
<feature type="region of interest" description="Disordered" evidence="7">
    <location>
        <begin position="1"/>
        <end position="176"/>
    </location>
</feature>
<keyword evidence="1" id="KW-0597">Phosphoprotein</keyword>
<name>A0A8C5GYA0_GOUWI</name>
<evidence type="ECO:0000256" key="6">
    <source>
        <dbReference type="SAM" id="Coils"/>
    </source>
</evidence>
<evidence type="ECO:0000256" key="7">
    <source>
        <dbReference type="SAM" id="MobiDB-lite"/>
    </source>
</evidence>
<dbReference type="Proteomes" id="UP000694680">
    <property type="component" value="Chromosome 12"/>
</dbReference>
<reference evidence="8" key="1">
    <citation type="submission" date="2020-06" db="EMBL/GenBank/DDBJ databases">
        <authorList>
            <consortium name="Wellcome Sanger Institute Data Sharing"/>
        </authorList>
    </citation>
    <scope>NUCLEOTIDE SEQUENCE [LARGE SCALE GENOMIC DNA]</scope>
</reference>
<reference evidence="8" key="3">
    <citation type="submission" date="2025-09" db="UniProtKB">
        <authorList>
            <consortium name="Ensembl"/>
        </authorList>
    </citation>
    <scope>IDENTIFICATION</scope>
</reference>
<proteinExistence type="predicted"/>
<protein>
    <submittedName>
        <fullName evidence="8">KN motif and ankyrin repeat domain-containing protein 1-like</fullName>
    </submittedName>
</protein>
<evidence type="ECO:0000256" key="2">
    <source>
        <dbReference type="ARBA" id="ARBA00022737"/>
    </source>
</evidence>
<feature type="repeat" description="ANK" evidence="5">
    <location>
        <begin position="1042"/>
        <end position="1063"/>
    </location>
</feature>
<dbReference type="PANTHER" id="PTHR24168:SF19">
    <property type="entry name" value="KN MOTIF AND ANKYRIN REPEAT DOMAIN-CONTAINING PROTEIN 1"/>
    <property type="match status" value="1"/>
</dbReference>
<dbReference type="Pfam" id="PF13857">
    <property type="entry name" value="Ank_5"/>
    <property type="match status" value="1"/>
</dbReference>
<keyword evidence="9" id="KW-1185">Reference proteome</keyword>
<keyword evidence="4 6" id="KW-0175">Coiled coil</keyword>
<gene>
    <name evidence="8" type="primary">LOC114472953</name>
</gene>
<dbReference type="SUPFAM" id="SSF48403">
    <property type="entry name" value="Ankyrin repeat"/>
    <property type="match status" value="1"/>
</dbReference>
<evidence type="ECO:0000256" key="3">
    <source>
        <dbReference type="ARBA" id="ARBA00023043"/>
    </source>
</evidence>
<dbReference type="AlphaFoldDB" id="A0A8C5GYA0"/>
<evidence type="ECO:0000256" key="4">
    <source>
        <dbReference type="ARBA" id="ARBA00023054"/>
    </source>
</evidence>
<dbReference type="Pfam" id="PF12796">
    <property type="entry name" value="Ank_2"/>
    <property type="match status" value="1"/>
</dbReference>
<feature type="region of interest" description="Disordered" evidence="7">
    <location>
        <begin position="829"/>
        <end position="857"/>
    </location>
</feature>
<dbReference type="PROSITE" id="PS50088">
    <property type="entry name" value="ANK_REPEAT"/>
    <property type="match status" value="3"/>
</dbReference>
<feature type="region of interest" description="Disordered" evidence="7">
    <location>
        <begin position="379"/>
        <end position="398"/>
    </location>
</feature>
<dbReference type="InterPro" id="IPR047184">
    <property type="entry name" value="KANK1-4"/>
</dbReference>
<dbReference type="InterPro" id="IPR002110">
    <property type="entry name" value="Ankyrin_rpt"/>
</dbReference>
<dbReference type="InterPro" id="IPR036770">
    <property type="entry name" value="Ankyrin_rpt-contain_sf"/>
</dbReference>